<evidence type="ECO:0000256" key="8">
    <source>
        <dbReference type="PROSITE-ProRule" id="PRU00703"/>
    </source>
</evidence>
<dbReference type="Pfam" id="PF07085">
    <property type="entry name" value="DRTGG"/>
    <property type="match status" value="1"/>
</dbReference>
<dbReference type="GO" id="GO:0046872">
    <property type="term" value="F:metal ion binding"/>
    <property type="evidence" value="ECO:0007669"/>
    <property type="project" value="UniProtKB-KW"/>
</dbReference>
<evidence type="ECO:0000256" key="3">
    <source>
        <dbReference type="ARBA" id="ARBA00022723"/>
    </source>
</evidence>
<dbReference type="AlphaFoldDB" id="A0A5D0MJ68"/>
<protein>
    <recommendedName>
        <fullName evidence="2">inorganic diphosphatase</fullName>
        <ecNumber evidence="2">3.6.1.1</ecNumber>
    </recommendedName>
    <alternativeName>
        <fullName evidence="6">Pyrophosphate phospho-hydrolase</fullName>
    </alternativeName>
</protein>
<dbReference type="PROSITE" id="PS51371">
    <property type="entry name" value="CBS"/>
    <property type="match status" value="1"/>
</dbReference>
<dbReference type="FunFam" id="3.90.1640.10:FF:000001">
    <property type="entry name" value="Probable manganese-dependent inorganic pyrophosphatase"/>
    <property type="match status" value="1"/>
</dbReference>
<dbReference type="Pfam" id="PF01368">
    <property type="entry name" value="DHH"/>
    <property type="match status" value="1"/>
</dbReference>
<gene>
    <name evidence="10" type="ORF">FXF47_08405</name>
</gene>
<dbReference type="InterPro" id="IPR004097">
    <property type="entry name" value="DHHA2"/>
</dbReference>
<keyword evidence="5" id="KW-0464">Manganese</keyword>
<dbReference type="Gene3D" id="3.90.1640.10">
    <property type="entry name" value="inorganic pyrophosphatase (n-terminal core)"/>
    <property type="match status" value="1"/>
</dbReference>
<dbReference type="Gene3D" id="3.10.310.20">
    <property type="entry name" value="DHHA2 domain"/>
    <property type="match status" value="1"/>
</dbReference>
<keyword evidence="8" id="KW-0129">CBS domain</keyword>
<dbReference type="InterPro" id="IPR028979">
    <property type="entry name" value="Ser_kin/Pase_Hpr-like_N_sf"/>
</dbReference>
<proteinExistence type="predicted"/>
<dbReference type="SUPFAM" id="SSF54631">
    <property type="entry name" value="CBS-domain pair"/>
    <property type="match status" value="1"/>
</dbReference>
<sequence>GMKFDTFKEYIDAKIAEKVVCIVGDRENIQEYVIKKKVKALIITGGKMISKRLKKLAEKNKVSILISPYETAKTSWLAIYSTPVKYMGDKNVAPLKKDAYISRVINSLEESISRCLPVVDDENRIKGVISESDLVSDPNIEIIMVDHNEKSQAIEGIENYKILEIIDHHRLGNLHTDYPIRFINKPVGSTSTLIAQMYREHKIPLSKDIASLLLAGILSDTVILQSTTTTEDDKEVAEYLSGITDLSIEEFGKDITRISSQVLEKPTSEILNMDMKVYDTPNYKYSVSQIEVVSPERVMDKKDEFFKELEKKKNQNGYLVSALMVTDIVNLNSLLLVKGDPEYIMRINYPKKEKNVFILNGIISRKKQLIPYLMELVKKYG</sequence>
<dbReference type="InterPro" id="IPR046342">
    <property type="entry name" value="CBS_dom_sf"/>
</dbReference>
<dbReference type="NCBIfam" id="NF011443">
    <property type="entry name" value="PRK14869.1-5"/>
    <property type="match status" value="1"/>
</dbReference>
<dbReference type="PANTHER" id="PTHR12112:SF22">
    <property type="entry name" value="MANGANESE-DEPENDENT INORGANIC PYROPHOSPHATASE-RELATED"/>
    <property type="match status" value="1"/>
</dbReference>
<evidence type="ECO:0000256" key="5">
    <source>
        <dbReference type="ARBA" id="ARBA00023211"/>
    </source>
</evidence>
<evidence type="ECO:0000256" key="7">
    <source>
        <dbReference type="ARBA" id="ARBA00047820"/>
    </source>
</evidence>
<dbReference type="PANTHER" id="PTHR12112">
    <property type="entry name" value="BNIP - RELATED"/>
    <property type="match status" value="1"/>
</dbReference>
<dbReference type="InterPro" id="IPR038222">
    <property type="entry name" value="DHHA2_dom_sf"/>
</dbReference>
<keyword evidence="4 10" id="KW-0378">Hydrolase</keyword>
<evidence type="ECO:0000313" key="11">
    <source>
        <dbReference type="Proteomes" id="UP000324143"/>
    </source>
</evidence>
<name>A0A5D0MJ68_9BACT</name>
<comment type="catalytic activity">
    <reaction evidence="7">
        <text>diphosphate + H2O = 2 phosphate + H(+)</text>
        <dbReference type="Rhea" id="RHEA:24576"/>
        <dbReference type="ChEBI" id="CHEBI:15377"/>
        <dbReference type="ChEBI" id="CHEBI:15378"/>
        <dbReference type="ChEBI" id="CHEBI:33019"/>
        <dbReference type="ChEBI" id="CHEBI:43474"/>
        <dbReference type="EC" id="3.6.1.1"/>
    </reaction>
</comment>
<comment type="cofactor">
    <cofactor evidence="1">
        <name>Mn(2+)</name>
        <dbReference type="ChEBI" id="CHEBI:29035"/>
    </cofactor>
</comment>
<evidence type="ECO:0000256" key="6">
    <source>
        <dbReference type="ARBA" id="ARBA00032535"/>
    </source>
</evidence>
<dbReference type="Pfam" id="PF02833">
    <property type="entry name" value="DHHA2"/>
    <property type="match status" value="1"/>
</dbReference>
<evidence type="ECO:0000256" key="2">
    <source>
        <dbReference type="ARBA" id="ARBA00012146"/>
    </source>
</evidence>
<dbReference type="InterPro" id="IPR001667">
    <property type="entry name" value="DDH_dom"/>
</dbReference>
<dbReference type="InterPro" id="IPR038763">
    <property type="entry name" value="DHH_sf"/>
</dbReference>
<dbReference type="EMBL" id="VSIX01000103">
    <property type="protein sequence ID" value="TYB30599.1"/>
    <property type="molecule type" value="Genomic_DNA"/>
</dbReference>
<reference evidence="10" key="1">
    <citation type="submission" date="2019-08" db="EMBL/GenBank/DDBJ databases">
        <title>Genomic characterization of a novel candidate phylum (ARYD3) from a high temperature, high salinity tertiary oil reservoir in north central Oklahoma, USA.</title>
        <authorList>
            <person name="Youssef N.H."/>
            <person name="Yadav A."/>
            <person name="Elshahed M.S."/>
        </authorList>
    </citation>
    <scope>NUCLEOTIDE SEQUENCE [LARGE SCALE GENOMIC DNA]</scope>
    <source>
        <strain evidence="10">ARYD3</strain>
    </source>
</reference>
<accession>A0A5D0MJ68</accession>
<keyword evidence="3" id="KW-0479">Metal-binding</keyword>
<keyword evidence="11" id="KW-1185">Reference proteome</keyword>
<comment type="caution">
    <text evidence="10">The sequence shown here is derived from an EMBL/GenBank/DDBJ whole genome shotgun (WGS) entry which is preliminary data.</text>
</comment>
<evidence type="ECO:0000256" key="1">
    <source>
        <dbReference type="ARBA" id="ARBA00001936"/>
    </source>
</evidence>
<dbReference type="GO" id="GO:0005737">
    <property type="term" value="C:cytoplasm"/>
    <property type="evidence" value="ECO:0007669"/>
    <property type="project" value="InterPro"/>
</dbReference>
<evidence type="ECO:0000256" key="4">
    <source>
        <dbReference type="ARBA" id="ARBA00022801"/>
    </source>
</evidence>
<evidence type="ECO:0000259" key="9">
    <source>
        <dbReference type="PROSITE" id="PS51371"/>
    </source>
</evidence>
<dbReference type="SMART" id="SM01131">
    <property type="entry name" value="DHHA2"/>
    <property type="match status" value="1"/>
</dbReference>
<dbReference type="GO" id="GO:0004427">
    <property type="term" value="F:inorganic diphosphate phosphatase activity"/>
    <property type="evidence" value="ECO:0007669"/>
    <property type="project" value="UniProtKB-EC"/>
</dbReference>
<dbReference type="InterPro" id="IPR010766">
    <property type="entry name" value="DRTGG"/>
</dbReference>
<dbReference type="SUPFAM" id="SSF75138">
    <property type="entry name" value="HprK N-terminal domain-like"/>
    <property type="match status" value="1"/>
</dbReference>
<organism evidence="10 11">
    <name type="scientific">Candidatus Mcinerneyibacterium aminivorans</name>
    <dbReference type="NCBI Taxonomy" id="2703815"/>
    <lineage>
        <taxon>Bacteria</taxon>
        <taxon>Candidatus Macinerneyibacteriota</taxon>
        <taxon>Candidatus Mcinerneyibacteria</taxon>
        <taxon>Candidatus Mcinerneyibacteriales</taxon>
        <taxon>Candidatus Mcinerneyibacteriaceae</taxon>
        <taxon>Candidatus Mcinerneyibacterium</taxon>
    </lineage>
</organism>
<dbReference type="Gene3D" id="3.40.1390.20">
    <property type="entry name" value="HprK N-terminal domain-like"/>
    <property type="match status" value="1"/>
</dbReference>
<dbReference type="EC" id="3.6.1.1" evidence="2"/>
<evidence type="ECO:0000313" key="10">
    <source>
        <dbReference type="EMBL" id="TYB30599.1"/>
    </source>
</evidence>
<feature type="domain" description="CBS" evidence="9">
    <location>
        <begin position="87"/>
        <end position="144"/>
    </location>
</feature>
<dbReference type="InterPro" id="IPR000644">
    <property type="entry name" value="CBS_dom"/>
</dbReference>
<dbReference type="SUPFAM" id="SSF64182">
    <property type="entry name" value="DHH phosphoesterases"/>
    <property type="match status" value="1"/>
</dbReference>
<feature type="non-terminal residue" evidence="10">
    <location>
        <position position="1"/>
    </location>
</feature>
<dbReference type="Proteomes" id="UP000324143">
    <property type="component" value="Unassembled WGS sequence"/>
</dbReference>